<dbReference type="EMBL" id="FNRM01000004">
    <property type="protein sequence ID" value="SEA60772.1"/>
    <property type="molecule type" value="Genomic_DNA"/>
</dbReference>
<feature type="region of interest" description="Disordered" evidence="1">
    <location>
        <begin position="329"/>
        <end position="350"/>
    </location>
</feature>
<protein>
    <submittedName>
        <fullName evidence="3">Uncharacterized protein</fullName>
    </submittedName>
</protein>
<dbReference type="Proteomes" id="UP000198773">
    <property type="component" value="Unassembled WGS sequence"/>
</dbReference>
<keyword evidence="4" id="KW-1185">Reference proteome</keyword>
<sequence length="350" mass="40590">MEKFQVKIKRIFLPFLITSTVAIVIFYAIVWVFLMKARLPITPYKDYFFMTSMALPVLFSACLFRPRLWLLQKSYFGYISNYSLYNLFIALAMMHPMMCAIGYVEYSYFGLIEVEHAKEVTEYPNEQFFHINHLKIDTAKCKQHSTLIPPTKPKGYTYDFGLFYSCPIEGASGVMLAERYTKGHKTSTRTPFHHLSEQSVYNAFYDFALESHQKFQRLDVNSITYLEQVKGTYSKIGFCEAASKAGADCGQQNLLFLTPQTKAFEVRGHYLIVLSIMSYGVYSCIVLLMLLFSKLHDDYDSIENTTFTEILAALFQRFQAYRKPASASNQGRTVGWQHPKSRRNRKRRGF</sequence>
<gene>
    <name evidence="3" type="ORF">SAMN04488051_104201</name>
</gene>
<organism evidence="3 4">
    <name type="scientific">Alkalimonas amylolytica</name>
    <dbReference type="NCBI Taxonomy" id="152573"/>
    <lineage>
        <taxon>Bacteria</taxon>
        <taxon>Pseudomonadati</taxon>
        <taxon>Pseudomonadota</taxon>
        <taxon>Gammaproteobacteria</taxon>
        <taxon>Alkalimonas</taxon>
    </lineage>
</organism>
<feature type="transmembrane region" description="Helical" evidence="2">
    <location>
        <begin position="84"/>
        <end position="104"/>
    </location>
</feature>
<reference evidence="3 4" key="1">
    <citation type="submission" date="2016-10" db="EMBL/GenBank/DDBJ databases">
        <authorList>
            <person name="de Groot N.N."/>
        </authorList>
    </citation>
    <scope>NUCLEOTIDE SEQUENCE [LARGE SCALE GENOMIC DNA]</scope>
    <source>
        <strain evidence="3 4">CGMCC 1.3430</strain>
    </source>
</reference>
<keyword evidence="2" id="KW-0472">Membrane</keyword>
<evidence type="ECO:0000256" key="2">
    <source>
        <dbReference type="SAM" id="Phobius"/>
    </source>
</evidence>
<feature type="compositionally biased region" description="Basic residues" evidence="1">
    <location>
        <begin position="339"/>
        <end position="350"/>
    </location>
</feature>
<feature type="transmembrane region" description="Helical" evidence="2">
    <location>
        <begin position="47"/>
        <end position="64"/>
    </location>
</feature>
<dbReference type="RefSeq" id="WP_091342385.1">
    <property type="nucleotide sequence ID" value="NZ_FNRM01000004.1"/>
</dbReference>
<keyword evidence="2" id="KW-1133">Transmembrane helix</keyword>
<dbReference type="STRING" id="152573.SAMN04488051_104201"/>
<dbReference type="OrthoDB" id="9778341at2"/>
<proteinExistence type="predicted"/>
<evidence type="ECO:0000313" key="4">
    <source>
        <dbReference type="Proteomes" id="UP000198773"/>
    </source>
</evidence>
<name>A0A1H4CL42_ALKAM</name>
<dbReference type="AlphaFoldDB" id="A0A1H4CL42"/>
<evidence type="ECO:0000313" key="3">
    <source>
        <dbReference type="EMBL" id="SEA60772.1"/>
    </source>
</evidence>
<keyword evidence="2" id="KW-0812">Transmembrane</keyword>
<feature type="transmembrane region" description="Helical" evidence="2">
    <location>
        <begin position="12"/>
        <end position="35"/>
    </location>
</feature>
<accession>A0A1H4CL42</accession>
<feature type="transmembrane region" description="Helical" evidence="2">
    <location>
        <begin position="270"/>
        <end position="292"/>
    </location>
</feature>
<evidence type="ECO:0000256" key="1">
    <source>
        <dbReference type="SAM" id="MobiDB-lite"/>
    </source>
</evidence>